<evidence type="ECO:0000259" key="6">
    <source>
        <dbReference type="PROSITE" id="PS50016"/>
    </source>
</evidence>
<dbReference type="InterPro" id="IPR013083">
    <property type="entry name" value="Znf_RING/FYVE/PHD"/>
</dbReference>
<dbReference type="InterPro" id="IPR011011">
    <property type="entry name" value="Znf_FYVE_PHD"/>
</dbReference>
<evidence type="ECO:0000256" key="4">
    <source>
        <dbReference type="PROSITE-ProRule" id="PRU00146"/>
    </source>
</evidence>
<dbReference type="InterPro" id="IPR019787">
    <property type="entry name" value="Znf_PHD-finger"/>
</dbReference>
<feature type="region of interest" description="Disordered" evidence="5">
    <location>
        <begin position="75"/>
        <end position="175"/>
    </location>
</feature>
<evidence type="ECO:0000256" key="5">
    <source>
        <dbReference type="SAM" id="MobiDB-lite"/>
    </source>
</evidence>
<dbReference type="Proteomes" id="UP000076580">
    <property type="component" value="Chromosome 02"/>
</dbReference>
<gene>
    <name evidence="7" type="ORF">DCS_05609</name>
</gene>
<dbReference type="EMBL" id="LAYC01000002">
    <property type="protein sequence ID" value="KYK58592.1"/>
    <property type="molecule type" value="Genomic_DNA"/>
</dbReference>
<keyword evidence="1" id="KW-0479">Metal-binding</keyword>
<reference evidence="7 8" key="1">
    <citation type="journal article" date="2016" name="Sci. Rep.">
        <title>Insights into Adaptations to a Near-Obligate Nematode Endoparasitic Lifestyle from the Finished Genome of Drechmeria coniospora.</title>
        <authorList>
            <person name="Zhang L."/>
            <person name="Zhou Z."/>
            <person name="Guo Q."/>
            <person name="Fokkens L."/>
            <person name="Miskei M."/>
            <person name="Pocsi I."/>
            <person name="Zhang W."/>
            <person name="Chen M."/>
            <person name="Wang L."/>
            <person name="Sun Y."/>
            <person name="Donzelli B.G."/>
            <person name="Gibson D.M."/>
            <person name="Nelson D.R."/>
            <person name="Luo J.G."/>
            <person name="Rep M."/>
            <person name="Liu H."/>
            <person name="Yang S."/>
            <person name="Wang J."/>
            <person name="Krasnoff S.B."/>
            <person name="Xu Y."/>
            <person name="Molnar I."/>
            <person name="Lin M."/>
        </authorList>
    </citation>
    <scope>NUCLEOTIDE SEQUENCE [LARGE SCALE GENOMIC DNA]</scope>
    <source>
        <strain evidence="7 8">ARSEF 6962</strain>
    </source>
</reference>
<proteinExistence type="predicted"/>
<evidence type="ECO:0000256" key="2">
    <source>
        <dbReference type="ARBA" id="ARBA00022771"/>
    </source>
</evidence>
<dbReference type="STRING" id="98403.A0A151GNM1"/>
<dbReference type="GO" id="GO:0008270">
    <property type="term" value="F:zinc ion binding"/>
    <property type="evidence" value="ECO:0007669"/>
    <property type="project" value="UniProtKB-KW"/>
</dbReference>
<organism evidence="7 8">
    <name type="scientific">Drechmeria coniospora</name>
    <name type="common">Nematophagous fungus</name>
    <name type="synonym">Meria coniospora</name>
    <dbReference type="NCBI Taxonomy" id="98403"/>
    <lineage>
        <taxon>Eukaryota</taxon>
        <taxon>Fungi</taxon>
        <taxon>Dikarya</taxon>
        <taxon>Ascomycota</taxon>
        <taxon>Pezizomycotina</taxon>
        <taxon>Sordariomycetes</taxon>
        <taxon>Hypocreomycetidae</taxon>
        <taxon>Hypocreales</taxon>
        <taxon>Ophiocordycipitaceae</taxon>
        <taxon>Drechmeria</taxon>
    </lineage>
</organism>
<dbReference type="SUPFAM" id="SSF57903">
    <property type="entry name" value="FYVE/PHD zinc finger"/>
    <property type="match status" value="1"/>
</dbReference>
<keyword evidence="3" id="KW-0862">Zinc</keyword>
<evidence type="ECO:0000313" key="8">
    <source>
        <dbReference type="Proteomes" id="UP000076580"/>
    </source>
</evidence>
<dbReference type="PROSITE" id="PS50016">
    <property type="entry name" value="ZF_PHD_2"/>
    <property type="match status" value="1"/>
</dbReference>
<feature type="domain" description="PHD-type" evidence="6">
    <location>
        <begin position="181"/>
        <end position="232"/>
    </location>
</feature>
<protein>
    <recommendedName>
        <fullName evidence="6">PHD-type domain-containing protein</fullName>
    </recommendedName>
</protein>
<dbReference type="GeneID" id="63718252"/>
<dbReference type="InParanoid" id="A0A151GNM1"/>
<feature type="compositionally biased region" description="Pro residues" evidence="5">
    <location>
        <begin position="7"/>
        <end position="18"/>
    </location>
</feature>
<evidence type="ECO:0000256" key="3">
    <source>
        <dbReference type="ARBA" id="ARBA00022833"/>
    </source>
</evidence>
<evidence type="ECO:0000313" key="7">
    <source>
        <dbReference type="EMBL" id="KYK58592.1"/>
    </source>
</evidence>
<keyword evidence="8" id="KW-1185">Reference proteome</keyword>
<evidence type="ECO:0000256" key="1">
    <source>
        <dbReference type="ARBA" id="ARBA00022723"/>
    </source>
</evidence>
<name>A0A151GNM1_DRECN</name>
<feature type="region of interest" description="Disordered" evidence="5">
    <location>
        <begin position="1"/>
        <end position="22"/>
    </location>
</feature>
<dbReference type="RefSeq" id="XP_040657944.1">
    <property type="nucleotide sequence ID" value="XM_040802911.1"/>
</dbReference>
<dbReference type="Gene3D" id="3.30.40.10">
    <property type="entry name" value="Zinc/RING finger domain, C3HC4 (zinc finger)"/>
    <property type="match status" value="1"/>
</dbReference>
<dbReference type="AlphaFoldDB" id="A0A151GNM1"/>
<dbReference type="SMART" id="SM00249">
    <property type="entry name" value="PHD"/>
    <property type="match status" value="1"/>
</dbReference>
<keyword evidence="2 4" id="KW-0863">Zinc-finger</keyword>
<dbReference type="InterPro" id="IPR001965">
    <property type="entry name" value="Znf_PHD"/>
</dbReference>
<comment type="caution">
    <text evidence="7">The sequence shown here is derived from an EMBL/GenBank/DDBJ whole genome shotgun (WGS) entry which is preliminary data.</text>
</comment>
<sequence>MASLPPLRLPPRPFPPAPSRAESIFPSRMELDKHVFPRAVMTPDPTPAPPRSSYTPQFSKSNAWILHRIKSGLSSALQSDSRCPLGSDKGRSQHYSRSRSSTVVMPKPRQAGTSEAPIDVSKFAMRFIHSPPSNLKRKRDSDSPEPDFTQNTIPFKAPPVRATPPPQSLPASPASSSGDGFQACVKCSSSLSTPSNVLIVCHGCSNQYHQECLSTTAAAGDANPLCQECEDEGPNTVAYRSTQGRRSVVERLRENRLASLPPDVVPAKPELVGFLARQATDVERTQYFLSRKKTDLLNILSLCDQLKPQLLVDVLVSVTKKHPDLPIFDDPEWKSLLPGATPTTARLQSSTNAKARARHGHAVLDAKAASRKVKGSRKVLKRVTVLQKSAATTAPDNESDAGVSRVGEVEVSLPPTWPKPGEGLYSKLPPETDDRRFLEDDDDDEAFSHFMVDKFGNQLAVQACA</sequence>
<accession>A0A151GNM1</accession>